<dbReference type="InterPro" id="IPR036390">
    <property type="entry name" value="WH_DNA-bd_sf"/>
</dbReference>
<keyword evidence="1" id="KW-0805">Transcription regulation</keyword>
<dbReference type="Pfam" id="PF00392">
    <property type="entry name" value="GntR"/>
    <property type="match status" value="1"/>
</dbReference>
<dbReference type="PANTHER" id="PTHR43537:SF5">
    <property type="entry name" value="UXU OPERON TRANSCRIPTIONAL REGULATOR"/>
    <property type="match status" value="1"/>
</dbReference>
<feature type="domain" description="HTH gntR-type" evidence="4">
    <location>
        <begin position="7"/>
        <end position="75"/>
    </location>
</feature>
<dbReference type="InterPro" id="IPR036388">
    <property type="entry name" value="WH-like_DNA-bd_sf"/>
</dbReference>
<dbReference type="RefSeq" id="WP_349164366.1">
    <property type="nucleotide sequence ID" value="NZ_JBBMFE010000005.1"/>
</dbReference>
<protein>
    <submittedName>
        <fullName evidence="5">FadR/GntR family transcriptional regulator</fullName>
    </submittedName>
</protein>
<dbReference type="PANTHER" id="PTHR43537">
    <property type="entry name" value="TRANSCRIPTIONAL REGULATOR, GNTR FAMILY"/>
    <property type="match status" value="1"/>
</dbReference>
<dbReference type="Gene3D" id="1.10.10.10">
    <property type="entry name" value="Winged helix-like DNA-binding domain superfamily/Winged helix DNA-binding domain"/>
    <property type="match status" value="1"/>
</dbReference>
<sequence>MKSENYGSVVQKAVEQIKQFLFTSDLKKGEHLPTEKELCQQLGVGRNSLREALRILASTGYITLEPGRGAFVRRTGEIQDEEDVIFWFNQNQVEVRDYLEIRSVCEPLAAKLAIERCSQKDLARLHSIHNAFVKATQEHDMQSILLQEGNFHDSIIELSQNQLLINIFRFFQSRTQDFRYQSLRLPNGPQEAILPHFKILRAFDLHDPELGETAMREHVKLGMQNYQLAMIDAEYERMQKKKEETEAPQ</sequence>
<dbReference type="CDD" id="cd07377">
    <property type="entry name" value="WHTH_GntR"/>
    <property type="match status" value="1"/>
</dbReference>
<dbReference type="InterPro" id="IPR008920">
    <property type="entry name" value="TF_FadR/GntR_C"/>
</dbReference>
<dbReference type="SUPFAM" id="SSF46785">
    <property type="entry name" value="Winged helix' DNA-binding domain"/>
    <property type="match status" value="1"/>
</dbReference>
<dbReference type="PROSITE" id="PS50949">
    <property type="entry name" value="HTH_GNTR"/>
    <property type="match status" value="1"/>
</dbReference>
<organism evidence="5 6">
    <name type="scientific">Laedolimicola intestinihominis</name>
    <dbReference type="NCBI Taxonomy" id="3133166"/>
    <lineage>
        <taxon>Bacteria</taxon>
        <taxon>Bacillati</taxon>
        <taxon>Bacillota</taxon>
        <taxon>Clostridia</taxon>
        <taxon>Lachnospirales</taxon>
        <taxon>Lachnospiraceae</taxon>
        <taxon>Laedolimicola</taxon>
    </lineage>
</organism>
<dbReference type="Pfam" id="PF07729">
    <property type="entry name" value="FCD"/>
    <property type="match status" value="1"/>
</dbReference>
<keyword evidence="2" id="KW-0238">DNA-binding</keyword>
<dbReference type="SUPFAM" id="SSF48008">
    <property type="entry name" value="GntR ligand-binding domain-like"/>
    <property type="match status" value="1"/>
</dbReference>
<dbReference type="InterPro" id="IPR011711">
    <property type="entry name" value="GntR_C"/>
</dbReference>
<dbReference type="Proteomes" id="UP001438008">
    <property type="component" value="Unassembled WGS sequence"/>
</dbReference>
<keyword evidence="6" id="KW-1185">Reference proteome</keyword>
<dbReference type="Gene3D" id="1.20.120.530">
    <property type="entry name" value="GntR ligand-binding domain-like"/>
    <property type="match status" value="1"/>
</dbReference>
<dbReference type="InterPro" id="IPR000524">
    <property type="entry name" value="Tscrpt_reg_HTH_GntR"/>
</dbReference>
<dbReference type="SMART" id="SM00895">
    <property type="entry name" value="FCD"/>
    <property type="match status" value="1"/>
</dbReference>
<accession>A0ABV1FFZ8</accession>
<proteinExistence type="predicted"/>
<gene>
    <name evidence="5" type="ORF">WMO29_07355</name>
</gene>
<evidence type="ECO:0000313" key="5">
    <source>
        <dbReference type="EMBL" id="MEQ2472304.1"/>
    </source>
</evidence>
<name>A0ABV1FFZ8_9FIRM</name>
<reference evidence="5 6" key="1">
    <citation type="submission" date="2024-03" db="EMBL/GenBank/DDBJ databases">
        <title>Human intestinal bacterial collection.</title>
        <authorList>
            <person name="Pauvert C."/>
            <person name="Hitch T.C.A."/>
            <person name="Clavel T."/>
        </authorList>
    </citation>
    <scope>NUCLEOTIDE SEQUENCE [LARGE SCALE GENOMIC DNA]</scope>
    <source>
        <strain evidence="5 6">CLA-AA-H132</strain>
    </source>
</reference>
<evidence type="ECO:0000313" key="6">
    <source>
        <dbReference type="Proteomes" id="UP001438008"/>
    </source>
</evidence>
<evidence type="ECO:0000256" key="1">
    <source>
        <dbReference type="ARBA" id="ARBA00023015"/>
    </source>
</evidence>
<evidence type="ECO:0000256" key="2">
    <source>
        <dbReference type="ARBA" id="ARBA00023125"/>
    </source>
</evidence>
<keyword evidence="3" id="KW-0804">Transcription</keyword>
<dbReference type="EMBL" id="JBBMFE010000005">
    <property type="protein sequence ID" value="MEQ2472304.1"/>
    <property type="molecule type" value="Genomic_DNA"/>
</dbReference>
<dbReference type="PRINTS" id="PR00035">
    <property type="entry name" value="HTHGNTR"/>
</dbReference>
<comment type="caution">
    <text evidence="5">The sequence shown here is derived from an EMBL/GenBank/DDBJ whole genome shotgun (WGS) entry which is preliminary data.</text>
</comment>
<evidence type="ECO:0000256" key="3">
    <source>
        <dbReference type="ARBA" id="ARBA00023163"/>
    </source>
</evidence>
<evidence type="ECO:0000259" key="4">
    <source>
        <dbReference type="PROSITE" id="PS50949"/>
    </source>
</evidence>
<dbReference type="SMART" id="SM00345">
    <property type="entry name" value="HTH_GNTR"/>
    <property type="match status" value="1"/>
</dbReference>